<comment type="caution">
    <text evidence="2">The sequence shown here is derived from an EMBL/GenBank/DDBJ whole genome shotgun (WGS) entry which is preliminary data.</text>
</comment>
<proteinExistence type="predicted"/>
<gene>
    <name evidence="2" type="ORF">D9611_004243</name>
</gene>
<reference evidence="2 3" key="1">
    <citation type="journal article" date="2020" name="ISME J.">
        <title>Uncovering the hidden diversity of litter-decomposition mechanisms in mushroom-forming fungi.</title>
        <authorList>
            <person name="Floudas D."/>
            <person name="Bentzer J."/>
            <person name="Ahren D."/>
            <person name="Johansson T."/>
            <person name="Persson P."/>
            <person name="Tunlid A."/>
        </authorList>
    </citation>
    <scope>NUCLEOTIDE SEQUENCE [LARGE SCALE GENOMIC DNA]</scope>
    <source>
        <strain evidence="2 3">CBS 175.51</strain>
    </source>
</reference>
<feature type="transmembrane region" description="Helical" evidence="1">
    <location>
        <begin position="50"/>
        <end position="70"/>
    </location>
</feature>
<dbReference type="AlphaFoldDB" id="A0A8H5BJQ3"/>
<accession>A0A8H5BJQ3</accession>
<evidence type="ECO:0000313" key="3">
    <source>
        <dbReference type="Proteomes" id="UP000541558"/>
    </source>
</evidence>
<keyword evidence="1" id="KW-0812">Transmembrane</keyword>
<keyword evidence="1" id="KW-1133">Transmembrane helix</keyword>
<dbReference type="Proteomes" id="UP000541558">
    <property type="component" value="Unassembled WGS sequence"/>
</dbReference>
<sequence>MAVGATLSTTQSERACFDGLLLTTLAYGALVMLFCQLVQAMALRPKRGRTFYGLIAYSIPIFILATVAVGGRFRFSEKVYIENRTFPEGPSAWSASNSGQWENVMTMASNILLPWIGDTLMIYRLYVLWNRRLWILILPCLIYLADVALSIPFLMAVARPLDPSWGDHLPKYSTAYCSLGTSFNILVTILIATRLYMLRHKAEQVMGKVPSILYTAPCTTFVESGAFVSLWQLCYIISFARGSWIQDVFLQPASQISAITRIMIVVRMAQNTAWSKDIVMASAHGVLDWQVSSVQSHTIPMHTHTQGNNRASFAGQDQIKSLPKKFRDEDVVF</sequence>
<dbReference type="EMBL" id="JAACJK010000164">
    <property type="protein sequence ID" value="KAF5324540.1"/>
    <property type="molecule type" value="Genomic_DNA"/>
</dbReference>
<keyword evidence="3" id="KW-1185">Reference proteome</keyword>
<protein>
    <submittedName>
        <fullName evidence="2">Uncharacterized protein</fullName>
    </submittedName>
</protein>
<evidence type="ECO:0000313" key="2">
    <source>
        <dbReference type="EMBL" id="KAF5324540.1"/>
    </source>
</evidence>
<feature type="transmembrane region" description="Helical" evidence="1">
    <location>
        <begin position="133"/>
        <end position="158"/>
    </location>
</feature>
<feature type="transmembrane region" description="Helical" evidence="1">
    <location>
        <begin position="20"/>
        <end position="38"/>
    </location>
</feature>
<feature type="transmembrane region" description="Helical" evidence="1">
    <location>
        <begin position="107"/>
        <end position="126"/>
    </location>
</feature>
<organism evidence="2 3">
    <name type="scientific">Ephemerocybe angulata</name>
    <dbReference type="NCBI Taxonomy" id="980116"/>
    <lineage>
        <taxon>Eukaryota</taxon>
        <taxon>Fungi</taxon>
        <taxon>Dikarya</taxon>
        <taxon>Basidiomycota</taxon>
        <taxon>Agaricomycotina</taxon>
        <taxon>Agaricomycetes</taxon>
        <taxon>Agaricomycetidae</taxon>
        <taxon>Agaricales</taxon>
        <taxon>Agaricineae</taxon>
        <taxon>Psathyrellaceae</taxon>
        <taxon>Ephemerocybe</taxon>
    </lineage>
</organism>
<evidence type="ECO:0000256" key="1">
    <source>
        <dbReference type="SAM" id="Phobius"/>
    </source>
</evidence>
<dbReference type="OrthoDB" id="3351617at2759"/>
<feature type="transmembrane region" description="Helical" evidence="1">
    <location>
        <begin position="178"/>
        <end position="198"/>
    </location>
</feature>
<keyword evidence="1" id="KW-0472">Membrane</keyword>
<name>A0A8H5BJQ3_9AGAR</name>